<dbReference type="STRING" id="1408163.A0A0F4YRC8"/>
<reference evidence="2 3" key="1">
    <citation type="submission" date="2015-04" db="EMBL/GenBank/DDBJ databases">
        <authorList>
            <person name="Heijne W.H."/>
            <person name="Fedorova N.D."/>
            <person name="Nierman W.C."/>
            <person name="Vollebregt A.W."/>
            <person name="Zhao Z."/>
            <person name="Wu L."/>
            <person name="Kumar M."/>
            <person name="Stam H."/>
            <person name="van den Berg M.A."/>
            <person name="Pel H.J."/>
        </authorList>
    </citation>
    <scope>NUCLEOTIDE SEQUENCE [LARGE SCALE GENOMIC DNA]</scope>
    <source>
        <strain evidence="2 3">CBS 393.64</strain>
    </source>
</reference>
<proteinExistence type="predicted"/>
<keyword evidence="3" id="KW-1185">Reference proteome</keyword>
<sequence length="443" mass="54166">MHTFDIIDSDSEFESDVSYDRPRRPTIVRRRSFSRRRRSSPDSNSYLSPDVIQTVHRSASTGGRRRRDPTVVINNDIRTRQMHKERRGRPLYNEVDEYDEIDILRRGRPRAGSSLSRTSSPHHRDWELLMDQRLLERNDRRQDIELMKHRQELERLERQFARRHEHAREPRFEDWEDELIERLRKLDRLERSKRAEDDRLLAEYREKVKKLEEMERKAAEEEEARRLAREKYLKELEKKEALRAEKERIKKELRDEEARRLLEEEERKKELAKIKAAAVEEYKRAEEAKKLREIEEKERKDKEFKARLKEEFGCSEEQLEALIKKQKEKDKDKEREREREKPHSPPEPTTYIKVHRKYLLPETLIAYRLPWDWDEHDSNYIIIKTWISEDFQEELFAHTRRLREGKLVSETSSSLTELKVNDRKKDKMYLVRKKSPRRAWIFT</sequence>
<feature type="compositionally biased region" description="Basic residues" evidence="1">
    <location>
        <begin position="29"/>
        <end position="38"/>
    </location>
</feature>
<protein>
    <submittedName>
        <fullName evidence="2">Uncharacterized protein</fullName>
    </submittedName>
</protein>
<gene>
    <name evidence="2" type="ORF">T310_5167</name>
</gene>
<dbReference type="GeneID" id="25317512"/>
<name>A0A0F4YRC8_RASE3</name>
<feature type="compositionally biased region" description="Basic and acidic residues" evidence="1">
    <location>
        <begin position="323"/>
        <end position="344"/>
    </location>
</feature>
<dbReference type="OrthoDB" id="6133115at2759"/>
<dbReference type="AlphaFoldDB" id="A0A0F4YRC8"/>
<evidence type="ECO:0000313" key="3">
    <source>
        <dbReference type="Proteomes" id="UP000053958"/>
    </source>
</evidence>
<dbReference type="Proteomes" id="UP000053958">
    <property type="component" value="Unassembled WGS sequence"/>
</dbReference>
<feature type="region of interest" description="Disordered" evidence="1">
    <location>
        <begin position="29"/>
        <end position="68"/>
    </location>
</feature>
<feature type="region of interest" description="Disordered" evidence="1">
    <location>
        <begin position="323"/>
        <end position="349"/>
    </location>
</feature>
<dbReference type="EMBL" id="LASV01000230">
    <property type="protein sequence ID" value="KKA20804.1"/>
    <property type="molecule type" value="Genomic_DNA"/>
</dbReference>
<accession>A0A0F4YRC8</accession>
<evidence type="ECO:0000313" key="2">
    <source>
        <dbReference type="EMBL" id="KKA20804.1"/>
    </source>
</evidence>
<evidence type="ECO:0000256" key="1">
    <source>
        <dbReference type="SAM" id="MobiDB-lite"/>
    </source>
</evidence>
<dbReference type="RefSeq" id="XP_013327416.1">
    <property type="nucleotide sequence ID" value="XM_013471962.1"/>
</dbReference>
<organism evidence="2 3">
    <name type="scientific">Rasamsonia emersonii (strain ATCC 16479 / CBS 393.64 / IMI 116815)</name>
    <dbReference type="NCBI Taxonomy" id="1408163"/>
    <lineage>
        <taxon>Eukaryota</taxon>
        <taxon>Fungi</taxon>
        <taxon>Dikarya</taxon>
        <taxon>Ascomycota</taxon>
        <taxon>Pezizomycotina</taxon>
        <taxon>Eurotiomycetes</taxon>
        <taxon>Eurotiomycetidae</taxon>
        <taxon>Eurotiales</taxon>
        <taxon>Trichocomaceae</taxon>
        <taxon>Rasamsonia</taxon>
    </lineage>
</organism>
<comment type="caution">
    <text evidence="2">The sequence shown here is derived from an EMBL/GenBank/DDBJ whole genome shotgun (WGS) entry which is preliminary data.</text>
</comment>